<evidence type="ECO:0000256" key="3">
    <source>
        <dbReference type="ARBA" id="ARBA00022763"/>
    </source>
</evidence>
<dbReference type="GO" id="GO:0106300">
    <property type="term" value="P:protein-DNA covalent cross-linking repair"/>
    <property type="evidence" value="ECO:0007669"/>
    <property type="project" value="InterPro"/>
</dbReference>
<comment type="similarity">
    <text evidence="1 8">Belongs to the SOS response-associated peptidase family.</text>
</comment>
<dbReference type="GO" id="GO:0016829">
    <property type="term" value="F:lyase activity"/>
    <property type="evidence" value="ECO:0007669"/>
    <property type="project" value="UniProtKB-KW"/>
</dbReference>
<dbReference type="GO" id="GO:0003697">
    <property type="term" value="F:single-stranded DNA binding"/>
    <property type="evidence" value="ECO:0007669"/>
    <property type="project" value="InterPro"/>
</dbReference>
<dbReference type="GO" id="GO:0008233">
    <property type="term" value="F:peptidase activity"/>
    <property type="evidence" value="ECO:0007669"/>
    <property type="project" value="UniProtKB-KW"/>
</dbReference>
<keyword evidence="6" id="KW-0238">DNA-binding</keyword>
<evidence type="ECO:0000256" key="6">
    <source>
        <dbReference type="ARBA" id="ARBA00023125"/>
    </source>
</evidence>
<dbReference type="Proteomes" id="UP000007519">
    <property type="component" value="Chromosome"/>
</dbReference>
<dbReference type="InterPro" id="IPR036590">
    <property type="entry name" value="SRAP-like"/>
</dbReference>
<dbReference type="SUPFAM" id="SSF143081">
    <property type="entry name" value="BB1717-like"/>
    <property type="match status" value="1"/>
</dbReference>
<dbReference type="eggNOG" id="COG2135">
    <property type="taxonomic scope" value="Bacteria"/>
</dbReference>
<sequence length="216" mass="24621">MCERFSFSAGRTRMKRVFNIDVAEPLQASYNIGPGNNAYVLTNKSTKLQIYRWGLVPRGAKDPGIGLSFPLAKAEGIEKRHSFRMPVRQHRCLVFADSFYVWEKNGQAHRILLPHQELMAFAGIWEHWEGPRGQLLKTFSLVTVPANSELQALDQEQMPVLLLDGEDMRQWLLATELSDALRLLQPLPKGILQQYPIGPAIDQLDNDFADLQRPLR</sequence>
<evidence type="ECO:0000313" key="9">
    <source>
        <dbReference type="EMBL" id="AFC24770.1"/>
    </source>
</evidence>
<dbReference type="RefSeq" id="WP_015692390.1">
    <property type="nucleotide sequence ID" value="NC_016940.1"/>
</dbReference>
<name>H6L2L3_SAPGL</name>
<reference evidence="9 10" key="1">
    <citation type="journal article" date="2012" name="Stand. Genomic Sci.">
        <title>Complete genome sequencing and analysis of Saprospira grandis str. Lewin, a predatory marine bacterium.</title>
        <authorList>
            <person name="Saw J.H."/>
            <person name="Yuryev A."/>
            <person name="Kanbe M."/>
            <person name="Hou S."/>
            <person name="Young A.G."/>
            <person name="Aizawa S."/>
            <person name="Alam M."/>
        </authorList>
    </citation>
    <scope>NUCLEOTIDE SEQUENCE [LARGE SCALE GENOMIC DNA]</scope>
    <source>
        <strain evidence="9 10">Lewin</strain>
    </source>
</reference>
<accession>H6L2L3</accession>
<keyword evidence="3" id="KW-0227">DNA damage</keyword>
<dbReference type="GO" id="GO:0006508">
    <property type="term" value="P:proteolysis"/>
    <property type="evidence" value="ECO:0007669"/>
    <property type="project" value="UniProtKB-KW"/>
</dbReference>
<dbReference type="OrthoDB" id="9782620at2"/>
<protein>
    <recommendedName>
        <fullName evidence="8">Abasic site processing protein</fullName>
        <ecNumber evidence="8">3.4.-.-</ecNumber>
    </recommendedName>
</protein>
<evidence type="ECO:0000256" key="2">
    <source>
        <dbReference type="ARBA" id="ARBA00022670"/>
    </source>
</evidence>
<keyword evidence="10" id="KW-1185">Reference proteome</keyword>
<dbReference type="AlphaFoldDB" id="H6L2L3"/>
<dbReference type="PANTHER" id="PTHR13604">
    <property type="entry name" value="DC12-RELATED"/>
    <property type="match status" value="1"/>
</dbReference>
<evidence type="ECO:0000256" key="7">
    <source>
        <dbReference type="ARBA" id="ARBA00023239"/>
    </source>
</evidence>
<dbReference type="EMBL" id="CP002831">
    <property type="protein sequence ID" value="AFC24770.1"/>
    <property type="molecule type" value="Genomic_DNA"/>
</dbReference>
<dbReference type="KEGG" id="sgn:SGRA_2039"/>
<dbReference type="HOGENOM" id="CLU_035990_6_2_10"/>
<keyword evidence="7" id="KW-0456">Lyase</keyword>
<dbReference type="InterPro" id="IPR003738">
    <property type="entry name" value="SRAP"/>
</dbReference>
<keyword evidence="2 8" id="KW-0645">Protease</keyword>
<dbReference type="Gene3D" id="3.90.1680.10">
    <property type="entry name" value="SOS response associated peptidase-like"/>
    <property type="match status" value="1"/>
</dbReference>
<dbReference type="EC" id="3.4.-.-" evidence="8"/>
<keyword evidence="5" id="KW-0190">Covalent protein-DNA linkage</keyword>
<evidence type="ECO:0000313" key="10">
    <source>
        <dbReference type="Proteomes" id="UP000007519"/>
    </source>
</evidence>
<dbReference type="PANTHER" id="PTHR13604:SF0">
    <property type="entry name" value="ABASIC SITE PROCESSING PROTEIN HMCES"/>
    <property type="match status" value="1"/>
</dbReference>
<dbReference type="Pfam" id="PF02586">
    <property type="entry name" value="SRAP"/>
    <property type="match status" value="1"/>
</dbReference>
<evidence type="ECO:0000256" key="8">
    <source>
        <dbReference type="RuleBase" id="RU364100"/>
    </source>
</evidence>
<evidence type="ECO:0000256" key="1">
    <source>
        <dbReference type="ARBA" id="ARBA00008136"/>
    </source>
</evidence>
<evidence type="ECO:0000256" key="5">
    <source>
        <dbReference type="ARBA" id="ARBA00023124"/>
    </source>
</evidence>
<proteinExistence type="inferred from homology"/>
<evidence type="ECO:0000256" key="4">
    <source>
        <dbReference type="ARBA" id="ARBA00022801"/>
    </source>
</evidence>
<organism evidence="9 10">
    <name type="scientific">Saprospira grandis (strain Lewin)</name>
    <dbReference type="NCBI Taxonomy" id="984262"/>
    <lineage>
        <taxon>Bacteria</taxon>
        <taxon>Pseudomonadati</taxon>
        <taxon>Bacteroidota</taxon>
        <taxon>Saprospiria</taxon>
        <taxon>Saprospirales</taxon>
        <taxon>Saprospiraceae</taxon>
        <taxon>Saprospira</taxon>
    </lineage>
</organism>
<keyword evidence="4 8" id="KW-0378">Hydrolase</keyword>
<gene>
    <name evidence="9" type="ordered locus">SGRA_2039</name>
</gene>
<dbReference type="STRING" id="984262.SGRA_2039"/>